<evidence type="ECO:0000313" key="3">
    <source>
        <dbReference type="EMBL" id="CAJ1379902.1"/>
    </source>
</evidence>
<protein>
    <submittedName>
        <fullName evidence="3">Uncharacterized protein</fullName>
    </submittedName>
</protein>
<proteinExistence type="predicted"/>
<feature type="compositionally biased region" description="Basic residues" evidence="2">
    <location>
        <begin position="632"/>
        <end position="641"/>
    </location>
</feature>
<organism evidence="3 4">
    <name type="scientific">Effrenium voratum</name>
    <dbReference type="NCBI Taxonomy" id="2562239"/>
    <lineage>
        <taxon>Eukaryota</taxon>
        <taxon>Sar</taxon>
        <taxon>Alveolata</taxon>
        <taxon>Dinophyceae</taxon>
        <taxon>Suessiales</taxon>
        <taxon>Symbiodiniaceae</taxon>
        <taxon>Effrenium</taxon>
    </lineage>
</organism>
<evidence type="ECO:0000256" key="2">
    <source>
        <dbReference type="SAM" id="MobiDB-lite"/>
    </source>
</evidence>
<keyword evidence="4" id="KW-1185">Reference proteome</keyword>
<feature type="region of interest" description="Disordered" evidence="2">
    <location>
        <begin position="71"/>
        <end position="208"/>
    </location>
</feature>
<evidence type="ECO:0000313" key="4">
    <source>
        <dbReference type="Proteomes" id="UP001178507"/>
    </source>
</evidence>
<feature type="coiled-coil region" evidence="1">
    <location>
        <begin position="249"/>
        <end position="276"/>
    </location>
</feature>
<comment type="caution">
    <text evidence="3">The sequence shown here is derived from an EMBL/GenBank/DDBJ whole genome shotgun (WGS) entry which is preliminary data.</text>
</comment>
<dbReference type="AlphaFoldDB" id="A0AA36I2N0"/>
<name>A0AA36I2N0_9DINO</name>
<keyword evidence="1" id="KW-0175">Coiled coil</keyword>
<feature type="compositionally biased region" description="Acidic residues" evidence="2">
    <location>
        <begin position="579"/>
        <end position="608"/>
    </location>
</feature>
<dbReference type="EMBL" id="CAUJNA010000668">
    <property type="protein sequence ID" value="CAJ1379902.1"/>
    <property type="molecule type" value="Genomic_DNA"/>
</dbReference>
<sequence>MAARSTWEISAAIPVLYTHQKAVKRPSFKEGILRLSAGRATLCDSSGKVLDAETVTSSLLAQLKNQEELDFPGHLLQPDPTLEISVPSLPTEPEPSPSRRRGQTCLGVKPFKRPRTQPRSLSSFSTASSAAHSLPRPGRDEQDLSGALSAPSTVKNLGDESKATPTPCRQRLDLQGAGTRFRPPRPAPKWRDESEFKPNGPGLPGQREAFAPDHQEAEALALALRRAEAAPEQAEAQVLELCRQEVHTFRRAHLELDQQEEEARVLERQQEEALALDQHREAEAEVLWQQRLCDVQQAHVLERQQEEALALDQRREAEAEVLWQQRLCDVQQAHVLERQQEEALALDRHREAEAEVLWQQRLCDVQQAHVLERQQEEALALDQHRQAEAEVLWQQRLCDVQQAHVLERQQEERQAEAEAHFLARQQEEALALDQQRQAEAEAHFLERQQEEALALDQHRQAEAEAHFLERQQEEAVALDQQWQAQALQQRRSYALQEEQALELRQQEAHDAACQAQQRQPEAPALEPALQRQNEAFVLNPQQAEELRQQQERAIEEALAWERQAQAKPHGEALDRREQEDEDESGPQEDMEDEPESEAALSPDEEDLPLMEVMAKQEEDLPLAGMVAAQAKAHAHRARPKPRLPWCP</sequence>
<feature type="coiled-coil region" evidence="1">
    <location>
        <begin position="435"/>
        <end position="478"/>
    </location>
</feature>
<dbReference type="Proteomes" id="UP001178507">
    <property type="component" value="Unassembled WGS sequence"/>
</dbReference>
<gene>
    <name evidence="3" type="ORF">EVOR1521_LOCUS7996</name>
</gene>
<accession>A0AA36I2N0</accession>
<feature type="compositionally biased region" description="Low complexity" evidence="2">
    <location>
        <begin position="120"/>
        <end position="133"/>
    </location>
</feature>
<feature type="region of interest" description="Disordered" evidence="2">
    <location>
        <begin position="563"/>
        <end position="647"/>
    </location>
</feature>
<evidence type="ECO:0000256" key="1">
    <source>
        <dbReference type="SAM" id="Coils"/>
    </source>
</evidence>
<reference evidence="3" key="1">
    <citation type="submission" date="2023-08" db="EMBL/GenBank/DDBJ databases">
        <authorList>
            <person name="Chen Y."/>
            <person name="Shah S."/>
            <person name="Dougan E. K."/>
            <person name="Thang M."/>
            <person name="Chan C."/>
        </authorList>
    </citation>
    <scope>NUCLEOTIDE SEQUENCE</scope>
</reference>
<feature type="compositionally biased region" description="Basic and acidic residues" evidence="2">
    <location>
        <begin position="568"/>
        <end position="578"/>
    </location>
</feature>